<proteinExistence type="predicted"/>
<dbReference type="Gene3D" id="3.40.140.10">
    <property type="entry name" value="Cytidine Deaminase, domain 2"/>
    <property type="match status" value="1"/>
</dbReference>
<dbReference type="Proteomes" id="UP001403385">
    <property type="component" value="Unassembled WGS sequence"/>
</dbReference>
<dbReference type="PANTHER" id="PTHR11079:SF179">
    <property type="entry name" value="TRNA(ADENINE(34)) DEAMINASE, CHLOROPLASTIC"/>
    <property type="match status" value="1"/>
</dbReference>
<organism evidence="4 5">
    <name type="scientific">Rapidithrix thailandica</name>
    <dbReference type="NCBI Taxonomy" id="413964"/>
    <lineage>
        <taxon>Bacteria</taxon>
        <taxon>Pseudomonadati</taxon>
        <taxon>Bacteroidota</taxon>
        <taxon>Cytophagia</taxon>
        <taxon>Cytophagales</taxon>
        <taxon>Flammeovirgaceae</taxon>
        <taxon>Rapidithrix</taxon>
    </lineage>
</organism>
<dbReference type="PROSITE" id="PS51747">
    <property type="entry name" value="CYT_DCMP_DEAMINASES_2"/>
    <property type="match status" value="1"/>
</dbReference>
<dbReference type="InterPro" id="IPR016193">
    <property type="entry name" value="Cytidine_deaminase-like"/>
</dbReference>
<dbReference type="SUPFAM" id="SSF53927">
    <property type="entry name" value="Cytidine deaminase-like"/>
    <property type="match status" value="1"/>
</dbReference>
<reference evidence="4 5" key="1">
    <citation type="submission" date="2024-04" db="EMBL/GenBank/DDBJ databases">
        <title>Novel genus in family Flammeovirgaceae.</title>
        <authorList>
            <person name="Nguyen T.H."/>
            <person name="Vuong T.Q."/>
            <person name="Le H."/>
            <person name="Kim S.-G."/>
        </authorList>
    </citation>
    <scope>NUCLEOTIDE SEQUENCE [LARGE SCALE GENOMIC DNA]</scope>
    <source>
        <strain evidence="4 5">JCM 23209</strain>
    </source>
</reference>
<dbReference type="Pfam" id="PF00383">
    <property type="entry name" value="dCMP_cyt_deam_1"/>
    <property type="match status" value="1"/>
</dbReference>
<dbReference type="GO" id="GO:0002100">
    <property type="term" value="P:tRNA wobble adenosine to inosine editing"/>
    <property type="evidence" value="ECO:0007669"/>
    <property type="project" value="InterPro"/>
</dbReference>
<dbReference type="PANTHER" id="PTHR11079">
    <property type="entry name" value="CYTOSINE DEAMINASE FAMILY MEMBER"/>
    <property type="match status" value="1"/>
</dbReference>
<evidence type="ECO:0000313" key="4">
    <source>
        <dbReference type="EMBL" id="MEN7548806.1"/>
    </source>
</evidence>
<dbReference type="RefSeq" id="WP_346821582.1">
    <property type="nucleotide sequence ID" value="NZ_JBDKWZ010000006.1"/>
</dbReference>
<dbReference type="GO" id="GO:0008270">
    <property type="term" value="F:zinc ion binding"/>
    <property type="evidence" value="ECO:0007669"/>
    <property type="project" value="InterPro"/>
</dbReference>
<dbReference type="EC" id="3.5.4.33" evidence="4"/>
<keyword evidence="5" id="KW-1185">Reference proteome</keyword>
<keyword evidence="4" id="KW-0378">Hydrolase</keyword>
<feature type="domain" description="CMP/dCMP-type deaminase" evidence="3">
    <location>
        <begin position="3"/>
        <end position="114"/>
    </location>
</feature>
<dbReference type="InterPro" id="IPR016192">
    <property type="entry name" value="APOBEC/CMP_deaminase_Zn-bd"/>
</dbReference>
<dbReference type="PROSITE" id="PS00903">
    <property type="entry name" value="CYT_DCMP_DEAMINASES_1"/>
    <property type="match status" value="1"/>
</dbReference>
<dbReference type="AlphaFoldDB" id="A0AAW9S712"/>
<keyword evidence="1" id="KW-0479">Metal-binding</keyword>
<protein>
    <submittedName>
        <fullName evidence="4">Nucleoside deaminase</fullName>
        <ecNumber evidence="4">3.5.4.33</ecNumber>
    </submittedName>
</protein>
<evidence type="ECO:0000313" key="5">
    <source>
        <dbReference type="Proteomes" id="UP001403385"/>
    </source>
</evidence>
<evidence type="ECO:0000256" key="2">
    <source>
        <dbReference type="ARBA" id="ARBA00022833"/>
    </source>
</evidence>
<evidence type="ECO:0000256" key="1">
    <source>
        <dbReference type="ARBA" id="ARBA00022723"/>
    </source>
</evidence>
<dbReference type="InterPro" id="IPR002125">
    <property type="entry name" value="CMP_dCMP_dom"/>
</dbReference>
<sequence>MSDSHTNFMKMAVALGKEALANGNPPVGAVIVYGDEVIGKGIESGKTTRDITNHAEIEAVRDAIQQGHADKLSQSILYTTHEPCIMCSYLIRHHRLPQVIYGVSVKDVGGYSSEFKILSTENIPKWGKKPEVTRGVLEEECQHLSRQFERQQK</sequence>
<accession>A0AAW9S712</accession>
<dbReference type="GO" id="GO:0052717">
    <property type="term" value="F:tRNA-specific adenosine-34 deaminase activity"/>
    <property type="evidence" value="ECO:0007669"/>
    <property type="project" value="UniProtKB-EC"/>
</dbReference>
<dbReference type="CDD" id="cd01285">
    <property type="entry name" value="nucleoside_deaminase"/>
    <property type="match status" value="1"/>
</dbReference>
<comment type="caution">
    <text evidence="4">The sequence shown here is derived from an EMBL/GenBank/DDBJ whole genome shotgun (WGS) entry which is preliminary data.</text>
</comment>
<evidence type="ECO:0000259" key="3">
    <source>
        <dbReference type="PROSITE" id="PS51747"/>
    </source>
</evidence>
<gene>
    <name evidence="4" type="ORF">AAG747_12870</name>
</gene>
<keyword evidence="2" id="KW-0862">Zinc</keyword>
<name>A0AAW9S712_9BACT</name>
<dbReference type="EMBL" id="JBDKWZ010000006">
    <property type="protein sequence ID" value="MEN7548806.1"/>
    <property type="molecule type" value="Genomic_DNA"/>
</dbReference>